<keyword evidence="2" id="KW-1185">Reference proteome</keyword>
<dbReference type="EMBL" id="JBEPME010000002">
    <property type="protein sequence ID" value="MET3657119.1"/>
    <property type="molecule type" value="Genomic_DNA"/>
</dbReference>
<evidence type="ECO:0000313" key="1">
    <source>
        <dbReference type="EMBL" id="MET3657119.1"/>
    </source>
</evidence>
<dbReference type="Proteomes" id="UP001549104">
    <property type="component" value="Unassembled WGS sequence"/>
</dbReference>
<accession>A0ABV2K7Q6</accession>
<evidence type="ECO:0000313" key="2">
    <source>
        <dbReference type="Proteomes" id="UP001549104"/>
    </source>
</evidence>
<protein>
    <submittedName>
        <fullName evidence="1">Uncharacterized protein</fullName>
    </submittedName>
</protein>
<reference evidence="1 2" key="1">
    <citation type="submission" date="2024-06" db="EMBL/GenBank/DDBJ databases">
        <title>Sorghum-associated microbial communities from plants grown in Nebraska, USA.</title>
        <authorList>
            <person name="Schachtman D."/>
        </authorList>
    </citation>
    <scope>NUCLEOTIDE SEQUENCE [LARGE SCALE GENOMIC DNA]</scope>
    <source>
        <strain evidence="1 2">1288</strain>
    </source>
</reference>
<sequence length="194" mass="22534">MIRTSTVLANKSIKAKSGVTLTEPWGSSMYFDSPMENRVRFSTDYFREIRVKGIQMFIDYLTTNEPTVDLFISLEYNTRNKYITNNLSKRLRLTNWKEYKFTSEEFDLHEGFGKIALIKDVSVNETILYTTDALLYKNNRATKALFIIVTSKYLIHIGGSGDVINILSKDPKNIENLKMKYKGIFDTFYDEPLD</sequence>
<gene>
    <name evidence="1" type="ORF">ABIC55_002206</name>
</gene>
<dbReference type="RefSeq" id="WP_354313143.1">
    <property type="nucleotide sequence ID" value="NZ_JBEPME010000002.1"/>
</dbReference>
<organism evidence="1 2">
    <name type="scientific">Sporosarcina psychrophila</name>
    <name type="common">Bacillus psychrophilus</name>
    <dbReference type="NCBI Taxonomy" id="1476"/>
    <lineage>
        <taxon>Bacteria</taxon>
        <taxon>Bacillati</taxon>
        <taxon>Bacillota</taxon>
        <taxon>Bacilli</taxon>
        <taxon>Bacillales</taxon>
        <taxon>Caryophanaceae</taxon>
        <taxon>Sporosarcina</taxon>
    </lineage>
</organism>
<proteinExistence type="predicted"/>
<comment type="caution">
    <text evidence="1">The sequence shown here is derived from an EMBL/GenBank/DDBJ whole genome shotgun (WGS) entry which is preliminary data.</text>
</comment>
<name>A0ABV2K7Q6_SPOPS</name>